<keyword evidence="1" id="KW-0472">Membrane</keyword>
<dbReference type="Gene3D" id="2.40.50.100">
    <property type="match status" value="1"/>
</dbReference>
<feature type="transmembrane region" description="Helical" evidence="1">
    <location>
        <begin position="12"/>
        <end position="32"/>
    </location>
</feature>
<dbReference type="PANTHER" id="PTHR30438">
    <property type="entry name" value="36 KDA ANTIGEN-RELATED"/>
    <property type="match status" value="1"/>
</dbReference>
<evidence type="ECO:0000259" key="2">
    <source>
        <dbReference type="Pfam" id="PF25881"/>
    </source>
</evidence>
<evidence type="ECO:0000313" key="3">
    <source>
        <dbReference type="EMBL" id="HIX44707.1"/>
    </source>
</evidence>
<comment type="caution">
    <text evidence="3">The sequence shown here is derived from an EMBL/GenBank/DDBJ whole genome shotgun (WGS) entry which is preliminary data.</text>
</comment>
<dbReference type="Proteomes" id="UP000824246">
    <property type="component" value="Unassembled WGS sequence"/>
</dbReference>
<dbReference type="Gene3D" id="2.40.30.170">
    <property type="match status" value="1"/>
</dbReference>
<keyword evidence="1" id="KW-0812">Transmembrane</keyword>
<evidence type="ECO:0000256" key="1">
    <source>
        <dbReference type="SAM" id="Phobius"/>
    </source>
</evidence>
<protein>
    <submittedName>
        <fullName evidence="3">Efflux RND transporter periplasmic adaptor subunit</fullName>
    </submittedName>
</protein>
<reference evidence="3" key="1">
    <citation type="journal article" date="2021" name="PeerJ">
        <title>Extensive microbial diversity within the chicken gut microbiome revealed by metagenomics and culture.</title>
        <authorList>
            <person name="Gilroy R."/>
            <person name="Ravi A."/>
            <person name="Getino M."/>
            <person name="Pursley I."/>
            <person name="Horton D.L."/>
            <person name="Alikhan N.F."/>
            <person name="Baker D."/>
            <person name="Gharbi K."/>
            <person name="Hall N."/>
            <person name="Watson M."/>
            <person name="Adriaenssens E.M."/>
            <person name="Foster-Nyarko E."/>
            <person name="Jarju S."/>
            <person name="Secka A."/>
            <person name="Antonio M."/>
            <person name="Oren A."/>
            <person name="Chaudhuri R.R."/>
            <person name="La Ragione R."/>
            <person name="Hildebrand F."/>
            <person name="Pallen M.J."/>
        </authorList>
    </citation>
    <scope>NUCLEOTIDE SEQUENCE</scope>
    <source>
        <strain evidence="3">ChiHjej12B11-16260</strain>
    </source>
</reference>
<dbReference type="AlphaFoldDB" id="A0A9D2ANS3"/>
<dbReference type="InterPro" id="IPR059052">
    <property type="entry name" value="HH_YbhG-like"/>
</dbReference>
<evidence type="ECO:0000313" key="4">
    <source>
        <dbReference type="Proteomes" id="UP000824246"/>
    </source>
</evidence>
<dbReference type="EMBL" id="DXFB01000015">
    <property type="protein sequence ID" value="HIX44707.1"/>
    <property type="molecule type" value="Genomic_DNA"/>
</dbReference>
<dbReference type="Pfam" id="PF25881">
    <property type="entry name" value="HH_YBHG"/>
    <property type="match status" value="1"/>
</dbReference>
<proteinExistence type="predicted"/>
<accession>A0A9D2ANS3</accession>
<reference evidence="3" key="2">
    <citation type="submission" date="2021-04" db="EMBL/GenBank/DDBJ databases">
        <authorList>
            <person name="Gilroy R."/>
        </authorList>
    </citation>
    <scope>NUCLEOTIDE SEQUENCE</scope>
    <source>
        <strain evidence="3">ChiHjej12B11-16260</strain>
    </source>
</reference>
<keyword evidence="1" id="KW-1133">Transmembrane helix</keyword>
<organism evidence="3 4">
    <name type="scientific">Candidatus Barnesiella excrementipullorum</name>
    <dbReference type="NCBI Taxonomy" id="2838479"/>
    <lineage>
        <taxon>Bacteria</taxon>
        <taxon>Pseudomonadati</taxon>
        <taxon>Bacteroidota</taxon>
        <taxon>Bacteroidia</taxon>
        <taxon>Bacteroidales</taxon>
        <taxon>Barnesiellaceae</taxon>
        <taxon>Barnesiella</taxon>
    </lineage>
</organism>
<sequence length="332" mass="36209">MKTKRQKNGMAIGLIALVSLFIIVSLIGLFLLHPAPQILQGQVEATQIRISGKLPGRVAEFMVEEGQYVEAGDTLVHIYSPMAEAQLFSANALRAAASAENNKVDAGTRSEMIRMAHDMLLQSQAALEIAHKTYMRMQSLYDKGVVSEQKRDEAQAAYLMAQASESAARSQYEMAMKGAREEDRKAAAAMLEAADGSVAEVEALLEDSYLTAPSAGIVSEIFPCVGELVSIGAPVMNLTKIDDMWVSFNVREDLLQDFPVGAQLQASIPALGNKKVVLQVFHVKDMGSYAVWRATKVTGEYDAKTFNVKARPLSSIEGLYPGMSVLMEEKER</sequence>
<dbReference type="PANTHER" id="PTHR30438:SF1">
    <property type="entry name" value="36 KDA ANTIGEN"/>
    <property type="match status" value="1"/>
</dbReference>
<gene>
    <name evidence="3" type="ORF">H9982_00630</name>
</gene>
<name>A0A9D2ANS3_9BACT</name>
<feature type="domain" description="YbhG-like alpha-helical hairpin" evidence="2">
    <location>
        <begin position="84"/>
        <end position="207"/>
    </location>
</feature>
<dbReference type="SUPFAM" id="SSF111369">
    <property type="entry name" value="HlyD-like secretion proteins"/>
    <property type="match status" value="3"/>
</dbReference>
<dbReference type="Gene3D" id="1.10.287.470">
    <property type="entry name" value="Helix hairpin bin"/>
    <property type="match status" value="1"/>
</dbReference>